<dbReference type="GO" id="GO:0016020">
    <property type="term" value="C:membrane"/>
    <property type="evidence" value="ECO:0007669"/>
    <property type="project" value="UniProtKB-SubCell"/>
</dbReference>
<evidence type="ECO:0000256" key="3">
    <source>
        <dbReference type="ARBA" id="ARBA00022801"/>
    </source>
</evidence>
<feature type="transmembrane region" description="Helical" evidence="6">
    <location>
        <begin position="130"/>
        <end position="153"/>
    </location>
</feature>
<gene>
    <name evidence="8" type="ORF">E6C55_16125</name>
</gene>
<evidence type="ECO:0000313" key="8">
    <source>
        <dbReference type="EMBL" id="THF77543.1"/>
    </source>
</evidence>
<dbReference type="SUPFAM" id="SSF52540">
    <property type="entry name" value="P-loop containing nucleoside triphosphate hydrolases"/>
    <property type="match status" value="1"/>
</dbReference>
<dbReference type="InterPro" id="IPR027417">
    <property type="entry name" value="P-loop_NTPase"/>
</dbReference>
<feature type="transmembrane region" description="Helical" evidence="6">
    <location>
        <begin position="6"/>
        <end position="24"/>
    </location>
</feature>
<evidence type="ECO:0000313" key="9">
    <source>
        <dbReference type="Proteomes" id="UP000310636"/>
    </source>
</evidence>
<dbReference type="Proteomes" id="UP000310636">
    <property type="component" value="Unassembled WGS sequence"/>
</dbReference>
<dbReference type="Pfam" id="PF00350">
    <property type="entry name" value="Dynamin_N"/>
    <property type="match status" value="1"/>
</dbReference>
<evidence type="ECO:0000256" key="6">
    <source>
        <dbReference type="SAM" id="Phobius"/>
    </source>
</evidence>
<keyword evidence="3" id="KW-0378">Hydrolase</keyword>
<comment type="subcellular location">
    <subcellularLocation>
        <location evidence="1">Membrane</location>
    </subcellularLocation>
</comment>
<keyword evidence="5 6" id="KW-0472">Membrane</keyword>
<dbReference type="GO" id="GO:0005525">
    <property type="term" value="F:GTP binding"/>
    <property type="evidence" value="ECO:0007669"/>
    <property type="project" value="UniProtKB-KW"/>
</dbReference>
<feature type="domain" description="Dynamin N-terminal" evidence="7">
    <location>
        <begin position="451"/>
        <end position="490"/>
    </location>
</feature>
<evidence type="ECO:0000256" key="1">
    <source>
        <dbReference type="ARBA" id="ARBA00004370"/>
    </source>
</evidence>
<evidence type="ECO:0000256" key="4">
    <source>
        <dbReference type="ARBA" id="ARBA00023134"/>
    </source>
</evidence>
<keyword evidence="4" id="KW-0342">GTP-binding</keyword>
<comment type="caution">
    <text evidence="8">The sequence shown here is derived from an EMBL/GenBank/DDBJ whole genome shotgun (WGS) entry which is preliminary data.</text>
</comment>
<reference evidence="8 9" key="1">
    <citation type="submission" date="2019-04" db="EMBL/GenBank/DDBJ databases">
        <title>Cohnella sp. nov. isolated from preserved vegetables.</title>
        <authorList>
            <person name="Lin S.-Y."/>
            <person name="Hung M.-H."/>
            <person name="Young C.-C."/>
        </authorList>
    </citation>
    <scope>NUCLEOTIDE SEQUENCE [LARGE SCALE GENOMIC DNA]</scope>
    <source>
        <strain evidence="8 9">CC-MHH1044</strain>
    </source>
</reference>
<proteinExistence type="predicted"/>
<sequence length="758" mass="82761">MSIAANVVTVLIVLLIVLVGGTLLSRGLGWARLRFVSPVIGFPLALAVSDFEANEDGAALSVIGLLLLTLWVMFRSLHIKLALRGIRHAQEQLSYVWVALYAIYTAYIFHQLQFPYDWIRSHWHWRLHSAAVTAAVAGVSFVILAAFLFLTLGPYRKLRKNLRTPGLIERETLVKELAKRASDKREATAYLNAIVERMLRRGRIVESVHNGIVYISKPKYAGAVPVGAGASDQATAARPPAEGELAEREPLLELFRQNFAGHPAAQAAPQDRIAYVTALFYGLEDLARHRDLLVSLHREYSVLLDLPQEEGEGGAASSMPQAGEAAAAAAVAAAFRTVKRYRPVRVSRYRCRLDTLRYAVYGEFCYTRAKLGGADADGQIADLYAKRLGIRPKLAALIGEFVEALLRGAWKAAQLILNAKFGAAIRGQLAPLIDRSLMNEAHRHLPRHETVVVATMSAGKSTFINALLGRDLMPSRNQACTAKISRVVANDRLGHRIGYVRLDKGDCRYAGVVEPGVVKEWNEMDGAAELRLEGPLAGLKAKGIIHALVDTPGTNYSGDLSHGQITQRYLQQGEYGSVVYLVNATQISTTDDRMLLRRVLDTVKQRQDSPRLLFLLNKADEFDEEADDDLADAMKRLAQDLQEAGIERPQLVPMSAYAAKLFRMAGAGLAMTAKETKDFASLYRLFAEDGLDLTRLALVAGAVPASSDDGAVPVERILVGGKAYEGSAILSALERTGIRLAEACISQMANTQGGMSNG</sequence>
<accession>A0A4V3WES8</accession>
<dbReference type="InterPro" id="IPR027094">
    <property type="entry name" value="Mitofusin_fam"/>
</dbReference>
<dbReference type="Gene3D" id="3.40.50.300">
    <property type="entry name" value="P-loop containing nucleotide triphosphate hydrolases"/>
    <property type="match status" value="1"/>
</dbReference>
<dbReference type="OrthoDB" id="9816479at2"/>
<evidence type="ECO:0000259" key="7">
    <source>
        <dbReference type="Pfam" id="PF00350"/>
    </source>
</evidence>
<evidence type="ECO:0000256" key="2">
    <source>
        <dbReference type="ARBA" id="ARBA00022741"/>
    </source>
</evidence>
<dbReference type="GO" id="GO:0008053">
    <property type="term" value="P:mitochondrial fusion"/>
    <property type="evidence" value="ECO:0007669"/>
    <property type="project" value="TreeGrafter"/>
</dbReference>
<protein>
    <recommendedName>
        <fullName evidence="7">Dynamin N-terminal domain-containing protein</fullName>
    </recommendedName>
</protein>
<dbReference type="GO" id="GO:0003924">
    <property type="term" value="F:GTPase activity"/>
    <property type="evidence" value="ECO:0007669"/>
    <property type="project" value="InterPro"/>
</dbReference>
<dbReference type="InterPro" id="IPR045063">
    <property type="entry name" value="Dynamin_N"/>
</dbReference>
<evidence type="ECO:0000256" key="5">
    <source>
        <dbReference type="ARBA" id="ARBA00023136"/>
    </source>
</evidence>
<organism evidence="8 9">
    <name type="scientific">Cohnella fermenti</name>
    <dbReference type="NCBI Taxonomy" id="2565925"/>
    <lineage>
        <taxon>Bacteria</taxon>
        <taxon>Bacillati</taxon>
        <taxon>Bacillota</taxon>
        <taxon>Bacilli</taxon>
        <taxon>Bacillales</taxon>
        <taxon>Paenibacillaceae</taxon>
        <taxon>Cohnella</taxon>
    </lineage>
</organism>
<keyword evidence="2" id="KW-0547">Nucleotide-binding</keyword>
<feature type="transmembrane region" description="Helical" evidence="6">
    <location>
        <begin position="94"/>
        <end position="110"/>
    </location>
</feature>
<dbReference type="RefSeq" id="WP_136370843.1">
    <property type="nucleotide sequence ID" value="NZ_SSOB01000019.1"/>
</dbReference>
<feature type="transmembrane region" description="Helical" evidence="6">
    <location>
        <begin position="57"/>
        <end position="74"/>
    </location>
</feature>
<keyword evidence="6" id="KW-1133">Transmembrane helix</keyword>
<dbReference type="EMBL" id="SSOB01000019">
    <property type="protein sequence ID" value="THF77543.1"/>
    <property type="molecule type" value="Genomic_DNA"/>
</dbReference>
<dbReference type="PANTHER" id="PTHR10465:SF0">
    <property type="entry name" value="SARCALUMENIN"/>
    <property type="match status" value="1"/>
</dbReference>
<name>A0A4V3WES8_9BACL</name>
<keyword evidence="6" id="KW-0812">Transmembrane</keyword>
<dbReference type="PANTHER" id="PTHR10465">
    <property type="entry name" value="TRANSMEMBRANE GTPASE FZO1"/>
    <property type="match status" value="1"/>
</dbReference>
<keyword evidence="9" id="KW-1185">Reference proteome</keyword>
<dbReference type="AlphaFoldDB" id="A0A4V3WES8"/>